<protein>
    <submittedName>
        <fullName evidence="1">Uncharacterized protein</fullName>
    </submittedName>
</protein>
<evidence type="ECO:0000313" key="2">
    <source>
        <dbReference type="Proteomes" id="UP000327030"/>
    </source>
</evidence>
<name>A0A5P6VVU2_PSEXY</name>
<organism evidence="1 2">
    <name type="scientific">Pseudobutyrivibrio xylanivorans</name>
    <dbReference type="NCBI Taxonomy" id="185007"/>
    <lineage>
        <taxon>Bacteria</taxon>
        <taxon>Bacillati</taxon>
        <taxon>Bacillota</taxon>
        <taxon>Clostridia</taxon>
        <taxon>Lachnospirales</taxon>
        <taxon>Lachnospiraceae</taxon>
        <taxon>Pseudobutyrivibrio</taxon>
    </lineage>
</organism>
<dbReference type="RefSeq" id="WP_151625027.1">
    <property type="nucleotide sequence ID" value="NZ_CP043028.1"/>
</dbReference>
<reference evidence="2" key="1">
    <citation type="submission" date="2019-08" db="EMBL/GenBank/DDBJ databases">
        <title>Complete Genome Sequence of the Polysaccharide-Degrading Rumen Bacterium Pseudobutyrivibrio xylanivorans MA3014.</title>
        <authorList>
            <person name="Palevich N."/>
            <person name="Maclean P.H."/>
            <person name="Kelly W.J."/>
            <person name="Leahy S.C."/>
            <person name="Rakonjac J."/>
            <person name="Attwood G.T."/>
        </authorList>
    </citation>
    <scope>NUCLEOTIDE SEQUENCE [LARGE SCALE GENOMIC DNA]</scope>
    <source>
        <strain evidence="2">MA3014</strain>
    </source>
</reference>
<dbReference type="Proteomes" id="UP000327030">
    <property type="component" value="Chromosome 1"/>
</dbReference>
<accession>A0A5P6VVU2</accession>
<proteinExistence type="predicted"/>
<dbReference type="AlphaFoldDB" id="A0A5P6VVU2"/>
<dbReference type="EMBL" id="CP043028">
    <property type="protein sequence ID" value="QFJ55864.1"/>
    <property type="molecule type" value="Genomic_DNA"/>
</dbReference>
<dbReference type="KEGG" id="pxv:FXF36_13705"/>
<sequence length="89" mass="10146">MNWELNKILELSKGKVVLLADDERRTYASGDEAIKQLNKEYKAVSIAPEDDALVIKLEENQRVGYDSNSDFVKSYVAQYGREPNMFDGD</sequence>
<gene>
    <name evidence="1" type="ORF">FXF36_13705</name>
</gene>
<evidence type="ECO:0000313" key="1">
    <source>
        <dbReference type="EMBL" id="QFJ55864.1"/>
    </source>
</evidence>